<evidence type="ECO:0000313" key="3">
    <source>
        <dbReference type="Proteomes" id="UP000285376"/>
    </source>
</evidence>
<dbReference type="SUPFAM" id="SSF54909">
    <property type="entry name" value="Dimeric alpha+beta barrel"/>
    <property type="match status" value="1"/>
</dbReference>
<name>A0A417Z0K4_9MICO</name>
<organism evidence="2 3">
    <name type="scientific">Dermacoccus abyssi</name>
    <dbReference type="NCBI Taxonomy" id="322596"/>
    <lineage>
        <taxon>Bacteria</taxon>
        <taxon>Bacillati</taxon>
        <taxon>Actinomycetota</taxon>
        <taxon>Actinomycetes</taxon>
        <taxon>Micrococcales</taxon>
        <taxon>Dermacoccaceae</taxon>
        <taxon>Dermacoccus</taxon>
    </lineage>
</organism>
<evidence type="ECO:0000313" key="2">
    <source>
        <dbReference type="EMBL" id="RHW43903.1"/>
    </source>
</evidence>
<dbReference type="Gene3D" id="3.30.70.920">
    <property type="match status" value="1"/>
</dbReference>
<dbReference type="RefSeq" id="WP_118914879.1">
    <property type="nucleotide sequence ID" value="NZ_CBCRVH010000020.1"/>
</dbReference>
<proteinExistence type="predicted"/>
<dbReference type="EMBL" id="QWLM01000022">
    <property type="protein sequence ID" value="RHW43903.1"/>
    <property type="molecule type" value="Genomic_DNA"/>
</dbReference>
<comment type="caution">
    <text evidence="2">The sequence shown here is derived from an EMBL/GenBank/DDBJ whole genome shotgun (WGS) entry which is preliminary data.</text>
</comment>
<protein>
    <submittedName>
        <fullName evidence="2">Lrp/AsnC family transcriptional regulator</fullName>
    </submittedName>
</protein>
<dbReference type="InterPro" id="IPR019887">
    <property type="entry name" value="Tscrpt_reg_AsnC/Lrp_C"/>
</dbReference>
<dbReference type="Pfam" id="PF01037">
    <property type="entry name" value="AsnC_trans_reg"/>
    <property type="match status" value="1"/>
</dbReference>
<feature type="domain" description="Transcription regulator AsnC/Lrp ligand binding" evidence="1">
    <location>
        <begin position="6"/>
        <end position="77"/>
    </location>
</feature>
<sequence>MITAIVLIEAEVSRIPEVAAELADLDGVDEVYSVTGGVDLIAMVRVPSYEDLAPVISDRINKVAGVTGTDTHLAFRTHSKHDLEAGFDLGLDG</sequence>
<gene>
    <name evidence="2" type="ORF">D1832_13805</name>
</gene>
<evidence type="ECO:0000259" key="1">
    <source>
        <dbReference type="Pfam" id="PF01037"/>
    </source>
</evidence>
<accession>A0A417Z0K4</accession>
<dbReference type="AlphaFoldDB" id="A0A417Z0K4"/>
<dbReference type="Proteomes" id="UP000285376">
    <property type="component" value="Unassembled WGS sequence"/>
</dbReference>
<dbReference type="InterPro" id="IPR011008">
    <property type="entry name" value="Dimeric_a/b-barrel"/>
</dbReference>
<reference evidence="2 3" key="1">
    <citation type="submission" date="2018-08" db="EMBL/GenBank/DDBJ databases">
        <title>Whole genome sequence analysis of Dermacoccus abyssi bacteria isolated from Deep Mariana trench Micromonospora spp reveals genes involved in the environmental adaptation and production of secondary metabolites.</title>
        <authorList>
            <person name="Abdel-Mageed W.M."/>
            <person name="Lehri B."/>
            <person name="Nouioui I."/>
            <person name="Goodfellow I."/>
            <person name="Jaspars M."/>
            <person name="Karlyshev A."/>
        </authorList>
    </citation>
    <scope>NUCLEOTIDE SEQUENCE [LARGE SCALE GENOMIC DNA]</scope>
    <source>
        <strain evidence="2 3">MT1.1</strain>
    </source>
</reference>